<feature type="region of interest" description="Disordered" evidence="1">
    <location>
        <begin position="379"/>
        <end position="436"/>
    </location>
</feature>
<dbReference type="RefSeq" id="WP_331703649.1">
    <property type="nucleotide sequence ID" value="NZ_JAZHBO010000001.1"/>
</dbReference>
<evidence type="ECO:0000313" key="2">
    <source>
        <dbReference type="EMBL" id="MEF2155594.1"/>
    </source>
</evidence>
<name>A0ABU7UYH7_9GAMM</name>
<dbReference type="EMBL" id="JAZHBO010000001">
    <property type="protein sequence ID" value="MEF2155594.1"/>
    <property type="molecule type" value="Genomic_DNA"/>
</dbReference>
<dbReference type="Pfam" id="PF09839">
    <property type="entry name" value="DUF2066"/>
    <property type="match status" value="1"/>
</dbReference>
<sequence length="436" mass="46325">MHIPNLRFRSLRGLLLGVVLSVLPLLAAAADPLYTAEVRVKSQSPGDTLNGTARALLQVLERVSGDPGVKSRPYLGPELKQARSLVKSSDFVQKEGLNAAGIPSFGTNMIVEFYPDRVRALAKRVGLQIWPEPRQQPLAWLVVDDGKKSPRLVSYRERSAAHALLDRGLYRGIRIVLPKGNAAEKVLTGAILRKDWRAVSAASAAYVGDTQLIGVMRRSGDGWKADWTFMDRGTKLREWSSEGTDPFEVMADGGNGSADALIRRYAIAGRPPEPPPLTEEQLAEMEAEKARLGAEDQQTETAAAAPGVSVVRESFTGIQNSADYSVLMGKLNAIDGVKSVMTVATTPAGVTVEITYQGDPSALRAAIALQGLQSGATRVMQQPAARVPPASSDSKPADTKPVESKSATPAAGTKGASGGTPAPTETKPPANTGQEF</sequence>
<protein>
    <submittedName>
        <fullName evidence="2">DUF2066 domain-containing protein</fullName>
    </submittedName>
</protein>
<gene>
    <name evidence="2" type="ORF">V3390_05015</name>
</gene>
<accession>A0ABU7UYH7</accession>
<dbReference type="Proteomes" id="UP001356170">
    <property type="component" value="Unassembled WGS sequence"/>
</dbReference>
<proteinExistence type="predicted"/>
<reference evidence="2 3" key="1">
    <citation type="submission" date="2024-01" db="EMBL/GenBank/DDBJ databases">
        <title>Novel species of the genus Luteimonas isolated from rivers.</title>
        <authorList>
            <person name="Lu H."/>
        </authorList>
    </citation>
    <scope>NUCLEOTIDE SEQUENCE [LARGE SCALE GENOMIC DNA]</scope>
    <source>
        <strain evidence="2 3">FXH3W</strain>
    </source>
</reference>
<comment type="caution">
    <text evidence="2">The sequence shown here is derived from an EMBL/GenBank/DDBJ whole genome shotgun (WGS) entry which is preliminary data.</text>
</comment>
<dbReference type="InterPro" id="IPR018642">
    <property type="entry name" value="DUF2066"/>
</dbReference>
<evidence type="ECO:0000313" key="3">
    <source>
        <dbReference type="Proteomes" id="UP001356170"/>
    </source>
</evidence>
<organism evidence="2 3">
    <name type="scientific">Aquilutibacter rugosus</name>
    <dbReference type="NCBI Taxonomy" id="3115820"/>
    <lineage>
        <taxon>Bacteria</taxon>
        <taxon>Pseudomonadati</taxon>
        <taxon>Pseudomonadota</taxon>
        <taxon>Gammaproteobacteria</taxon>
        <taxon>Lysobacterales</taxon>
        <taxon>Lysobacteraceae</taxon>
        <taxon>Aquilutibacter</taxon>
    </lineage>
</organism>
<keyword evidence="3" id="KW-1185">Reference proteome</keyword>
<evidence type="ECO:0000256" key="1">
    <source>
        <dbReference type="SAM" id="MobiDB-lite"/>
    </source>
</evidence>